<dbReference type="EMBL" id="CADCUS010000308">
    <property type="protein sequence ID" value="CAA9412347.1"/>
    <property type="molecule type" value="Genomic_DNA"/>
</dbReference>
<dbReference type="InterPro" id="IPR011576">
    <property type="entry name" value="Pyridox_Oxase_N"/>
</dbReference>
<sequence length="158" mass="17443">MTTLTGIAPAFVAVAHRIVWATVATVDARGRPWTRVLHPLWVWDGGELTGWIATDPTGFKARHLAAHPEVALTYWHPDQDTAHASCAAEFVDDARTWLWDAFRDAAAPVGYDPAIVPAWTGPDAPTFGALRLRPWRLHVQPGAVLLQGRGDLVQRWRA</sequence>
<evidence type="ECO:0000259" key="1">
    <source>
        <dbReference type="Pfam" id="PF01243"/>
    </source>
</evidence>
<dbReference type="Gene3D" id="2.30.110.10">
    <property type="entry name" value="Electron Transport, Fmn-binding Protein, Chain A"/>
    <property type="match status" value="1"/>
</dbReference>
<dbReference type="InterPro" id="IPR012349">
    <property type="entry name" value="Split_barrel_FMN-bd"/>
</dbReference>
<dbReference type="SUPFAM" id="SSF50475">
    <property type="entry name" value="FMN-binding split barrel"/>
    <property type="match status" value="1"/>
</dbReference>
<name>A0A6J4PCA3_9PSEU</name>
<feature type="domain" description="Pyridoxamine 5'-phosphate oxidase N-terminal" evidence="1">
    <location>
        <begin position="11"/>
        <end position="104"/>
    </location>
</feature>
<dbReference type="Pfam" id="PF01243">
    <property type="entry name" value="PNPOx_N"/>
    <property type="match status" value="1"/>
</dbReference>
<reference evidence="2" key="1">
    <citation type="submission" date="2020-02" db="EMBL/GenBank/DDBJ databases">
        <authorList>
            <person name="Meier V. D."/>
        </authorList>
    </citation>
    <scope>NUCLEOTIDE SEQUENCE</scope>
    <source>
        <strain evidence="2">AVDCRST_MAG66</strain>
    </source>
</reference>
<evidence type="ECO:0000313" key="2">
    <source>
        <dbReference type="EMBL" id="CAA9412347.1"/>
    </source>
</evidence>
<accession>A0A6J4PCA3</accession>
<organism evidence="2">
    <name type="scientific">uncultured Pseudonocardia sp</name>
    <dbReference type="NCBI Taxonomy" id="211455"/>
    <lineage>
        <taxon>Bacteria</taxon>
        <taxon>Bacillati</taxon>
        <taxon>Actinomycetota</taxon>
        <taxon>Actinomycetes</taxon>
        <taxon>Pseudonocardiales</taxon>
        <taxon>Pseudonocardiaceae</taxon>
        <taxon>Pseudonocardia</taxon>
        <taxon>environmental samples</taxon>
    </lineage>
</organism>
<dbReference type="AlphaFoldDB" id="A0A6J4PCA3"/>
<protein>
    <recommendedName>
        <fullName evidence="1">Pyridoxamine 5'-phosphate oxidase N-terminal domain-containing protein</fullName>
    </recommendedName>
</protein>
<gene>
    <name evidence="2" type="ORF">AVDCRST_MAG66-2114</name>
</gene>
<proteinExistence type="predicted"/>